<organism evidence="2 3">
    <name type="scientific">Armillaria ostoyae</name>
    <name type="common">Armillaria root rot fungus</name>
    <dbReference type="NCBI Taxonomy" id="47428"/>
    <lineage>
        <taxon>Eukaryota</taxon>
        <taxon>Fungi</taxon>
        <taxon>Dikarya</taxon>
        <taxon>Basidiomycota</taxon>
        <taxon>Agaricomycotina</taxon>
        <taxon>Agaricomycetes</taxon>
        <taxon>Agaricomycetidae</taxon>
        <taxon>Agaricales</taxon>
        <taxon>Marasmiineae</taxon>
        <taxon>Physalacriaceae</taxon>
        <taxon>Armillaria</taxon>
    </lineage>
</organism>
<evidence type="ECO:0000313" key="2">
    <source>
        <dbReference type="EMBL" id="SJL12970.1"/>
    </source>
</evidence>
<keyword evidence="3" id="KW-1185">Reference proteome</keyword>
<dbReference type="OMA" id="RRHEWES"/>
<protein>
    <recommendedName>
        <fullName evidence="1">Methyltransferase domain-containing protein</fullName>
    </recommendedName>
</protein>
<evidence type="ECO:0000313" key="3">
    <source>
        <dbReference type="Proteomes" id="UP000219338"/>
    </source>
</evidence>
<accession>A0A284RW29</accession>
<dbReference type="OrthoDB" id="184880at2759"/>
<evidence type="ECO:0000259" key="1">
    <source>
        <dbReference type="Pfam" id="PF13649"/>
    </source>
</evidence>
<dbReference type="SUPFAM" id="SSF53335">
    <property type="entry name" value="S-adenosyl-L-methionine-dependent methyltransferases"/>
    <property type="match status" value="1"/>
</dbReference>
<proteinExistence type="predicted"/>
<dbReference type="Proteomes" id="UP000219338">
    <property type="component" value="Unassembled WGS sequence"/>
</dbReference>
<dbReference type="EMBL" id="FUEG01000018">
    <property type="protein sequence ID" value="SJL12970.1"/>
    <property type="molecule type" value="Genomic_DNA"/>
</dbReference>
<dbReference type="PANTHER" id="PTHR43591">
    <property type="entry name" value="METHYLTRANSFERASE"/>
    <property type="match status" value="1"/>
</dbReference>
<feature type="domain" description="Methyltransferase" evidence="1">
    <location>
        <begin position="127"/>
        <end position="219"/>
    </location>
</feature>
<dbReference type="GO" id="GO:0008168">
    <property type="term" value="F:methyltransferase activity"/>
    <property type="evidence" value="ECO:0007669"/>
    <property type="project" value="TreeGrafter"/>
</dbReference>
<dbReference type="InterPro" id="IPR041698">
    <property type="entry name" value="Methyltransf_25"/>
</dbReference>
<reference evidence="3" key="1">
    <citation type="journal article" date="2017" name="Nat. Ecol. Evol.">
        <title>Genome expansion and lineage-specific genetic innovations in the forest pathogenic fungi Armillaria.</title>
        <authorList>
            <person name="Sipos G."/>
            <person name="Prasanna A.N."/>
            <person name="Walter M.C."/>
            <person name="O'Connor E."/>
            <person name="Balint B."/>
            <person name="Krizsan K."/>
            <person name="Kiss B."/>
            <person name="Hess J."/>
            <person name="Varga T."/>
            <person name="Slot J."/>
            <person name="Riley R."/>
            <person name="Boka B."/>
            <person name="Rigling D."/>
            <person name="Barry K."/>
            <person name="Lee J."/>
            <person name="Mihaltcheva S."/>
            <person name="LaButti K."/>
            <person name="Lipzen A."/>
            <person name="Waldron R."/>
            <person name="Moloney N.M."/>
            <person name="Sperisen C."/>
            <person name="Kredics L."/>
            <person name="Vagvoelgyi C."/>
            <person name="Patrignani A."/>
            <person name="Fitzpatrick D."/>
            <person name="Nagy I."/>
            <person name="Doyle S."/>
            <person name="Anderson J.B."/>
            <person name="Grigoriev I.V."/>
            <person name="Gueldener U."/>
            <person name="Muensterkoetter M."/>
            <person name="Nagy L.G."/>
        </authorList>
    </citation>
    <scope>NUCLEOTIDE SEQUENCE [LARGE SCALE GENOMIC DNA]</scope>
    <source>
        <strain evidence="3">C18/9</strain>
    </source>
</reference>
<name>A0A284RW29_ARMOS</name>
<dbReference type="PANTHER" id="PTHR43591:SF105">
    <property type="entry name" value="METHYLTRANSFERASE DOMAIN-CONTAINING PROTEIN-RELATED"/>
    <property type="match status" value="1"/>
</dbReference>
<dbReference type="InterPro" id="IPR029063">
    <property type="entry name" value="SAM-dependent_MTases_sf"/>
</dbReference>
<dbReference type="CDD" id="cd02440">
    <property type="entry name" value="AdoMet_MTases"/>
    <property type="match status" value="1"/>
</dbReference>
<dbReference type="AlphaFoldDB" id="A0A284RW29"/>
<dbReference type="Gene3D" id="3.40.50.150">
    <property type="entry name" value="Vaccinia Virus protein VP39"/>
    <property type="match status" value="1"/>
</dbReference>
<sequence length="349" mass="38330">MGSAQVTLGGIIKQLLISGSGGGYVLPAAGRTQNRSQDVTFLSCCFSGKSSVALSVVPTVDWSTVIAFAAVVVTGMSDSWILRRAKYVLPSDELERQRLKLQHEVIRRAFGGALLFPCVRLSGNDQVLDSGTGTGIWLLELAPQLPPTVRLHGVDIITRLFPTTYPSNIKFSVEDVTRLPSSWSNSFTLVHQRLLLAALRKVEWPIAISEMYRVISPGGWIQLCETGSWRAGPFTARFQSLMRTLLDSKGLFMDCYKAMPLMLRNAGFVDVRVEVIQLSLCGAEGSDDRKNMCNVFRGMKTPILNVGGFGFVSSEAEFDALVNGVEDEMEKTASAQKEYFLFCARKPSL</sequence>
<dbReference type="Pfam" id="PF13649">
    <property type="entry name" value="Methyltransf_25"/>
    <property type="match status" value="1"/>
</dbReference>
<dbReference type="STRING" id="47428.A0A284RW29"/>
<gene>
    <name evidence="2" type="ORF">ARMOST_16405</name>
</gene>